<evidence type="ECO:0000256" key="6">
    <source>
        <dbReference type="RuleBase" id="RU003376"/>
    </source>
</evidence>
<dbReference type="Gene3D" id="1.20.120.80">
    <property type="entry name" value="Cytochrome c oxidase, subunit III, four-helix bundle"/>
    <property type="match status" value="1"/>
</dbReference>
<evidence type="ECO:0000256" key="5">
    <source>
        <dbReference type="ARBA" id="ARBA00023136"/>
    </source>
</evidence>
<dbReference type="InterPro" id="IPR024791">
    <property type="entry name" value="Cyt_c/ubiquinol_Oxase_su3"/>
</dbReference>
<keyword evidence="5 7" id="KW-0472">Membrane</keyword>
<evidence type="ECO:0000256" key="7">
    <source>
        <dbReference type="SAM" id="Phobius"/>
    </source>
</evidence>
<dbReference type="Proteomes" id="UP000295493">
    <property type="component" value="Unassembled WGS sequence"/>
</dbReference>
<evidence type="ECO:0000313" key="10">
    <source>
        <dbReference type="Proteomes" id="UP000295493"/>
    </source>
</evidence>
<dbReference type="OrthoDB" id="9810850at2"/>
<dbReference type="SUPFAM" id="SSF81452">
    <property type="entry name" value="Cytochrome c oxidase subunit III-like"/>
    <property type="match status" value="1"/>
</dbReference>
<dbReference type="AlphaFoldDB" id="A0A4R6FY66"/>
<keyword evidence="3 6" id="KW-0812">Transmembrane</keyword>
<feature type="transmembrane region" description="Helical" evidence="7">
    <location>
        <begin position="143"/>
        <end position="168"/>
    </location>
</feature>
<dbReference type="GO" id="GO:0005886">
    <property type="term" value="C:plasma membrane"/>
    <property type="evidence" value="ECO:0007669"/>
    <property type="project" value="UniProtKB-SubCell"/>
</dbReference>
<organism evidence="9 10">
    <name type="scientific">Stakelama pacifica</name>
    <dbReference type="NCBI Taxonomy" id="517720"/>
    <lineage>
        <taxon>Bacteria</taxon>
        <taxon>Pseudomonadati</taxon>
        <taxon>Pseudomonadota</taxon>
        <taxon>Alphaproteobacteria</taxon>
        <taxon>Sphingomonadales</taxon>
        <taxon>Sphingomonadaceae</taxon>
        <taxon>Stakelama</taxon>
    </lineage>
</organism>
<evidence type="ECO:0000256" key="1">
    <source>
        <dbReference type="ARBA" id="ARBA00004141"/>
    </source>
</evidence>
<feature type="domain" description="Heme-copper oxidase subunit III family profile" evidence="8">
    <location>
        <begin position="1"/>
        <end position="208"/>
    </location>
</feature>
<feature type="transmembrane region" description="Helical" evidence="7">
    <location>
        <begin position="94"/>
        <end position="112"/>
    </location>
</feature>
<dbReference type="InterPro" id="IPR000298">
    <property type="entry name" value="Cyt_c_oxidase-like_su3"/>
</dbReference>
<dbReference type="GO" id="GO:0004129">
    <property type="term" value="F:cytochrome-c oxidase activity"/>
    <property type="evidence" value="ECO:0007669"/>
    <property type="project" value="InterPro"/>
</dbReference>
<evidence type="ECO:0000313" key="9">
    <source>
        <dbReference type="EMBL" id="TDN86891.1"/>
    </source>
</evidence>
<evidence type="ECO:0000256" key="3">
    <source>
        <dbReference type="ARBA" id="ARBA00022692"/>
    </source>
</evidence>
<dbReference type="PROSITE" id="PS50253">
    <property type="entry name" value="COX3"/>
    <property type="match status" value="1"/>
</dbReference>
<dbReference type="Pfam" id="PF00510">
    <property type="entry name" value="COX3"/>
    <property type="match status" value="1"/>
</dbReference>
<dbReference type="RefSeq" id="WP_133494056.1">
    <property type="nucleotide sequence ID" value="NZ_BMLU01000001.1"/>
</dbReference>
<dbReference type="InterPro" id="IPR013833">
    <property type="entry name" value="Cyt_c_oxidase_su3_a-hlx"/>
</dbReference>
<sequence>MSSDIALHDPFEEPARQQVAVSFGMWSFLATECLFFAGIFLFYANARWHGGEAFLNGAGESAFWFGTANTAILMTGSMAMAIAERAAKADIVRLTRWMLWAMLALGLLFLAVKGVEYRKDLHEHLFPGPDFKLDSGPAEQFWAFYWAVTAVHAVHLTIGLAATARLLWMDRHVSLHRHHSTVMASALYLHFVDIVWIALYPLLYLAGRQ</sequence>
<reference evidence="9 10" key="1">
    <citation type="submission" date="2019-03" db="EMBL/GenBank/DDBJ databases">
        <title>Genomic Encyclopedia of Type Strains, Phase IV (KMG-IV): sequencing the most valuable type-strain genomes for metagenomic binning, comparative biology and taxonomic classification.</title>
        <authorList>
            <person name="Goeker M."/>
        </authorList>
    </citation>
    <scope>NUCLEOTIDE SEQUENCE [LARGE SCALE GENOMIC DNA]</scope>
    <source>
        <strain evidence="9 10">DSM 25059</strain>
    </source>
</reference>
<dbReference type="InterPro" id="IPR035973">
    <property type="entry name" value="Cyt_c_oxidase_su3-like_sf"/>
</dbReference>
<protein>
    <submittedName>
        <fullName evidence="9">Cytochrome c oxidase subunit 3</fullName>
    </submittedName>
</protein>
<feature type="transmembrane region" description="Helical" evidence="7">
    <location>
        <begin position="63"/>
        <end position="82"/>
    </location>
</feature>
<keyword evidence="4 7" id="KW-1133">Transmembrane helix</keyword>
<comment type="similarity">
    <text evidence="2 6">Belongs to the cytochrome c oxidase subunit 3 family.</text>
</comment>
<feature type="transmembrane region" description="Helical" evidence="7">
    <location>
        <begin position="180"/>
        <end position="203"/>
    </location>
</feature>
<proteinExistence type="inferred from homology"/>
<keyword evidence="10" id="KW-1185">Reference proteome</keyword>
<dbReference type="CDD" id="cd00386">
    <property type="entry name" value="Heme_Cu_Oxidase_III_like"/>
    <property type="match status" value="1"/>
</dbReference>
<dbReference type="EMBL" id="SNWD01000001">
    <property type="protein sequence ID" value="TDN86891.1"/>
    <property type="molecule type" value="Genomic_DNA"/>
</dbReference>
<dbReference type="GO" id="GO:0019646">
    <property type="term" value="P:aerobic electron transport chain"/>
    <property type="evidence" value="ECO:0007669"/>
    <property type="project" value="InterPro"/>
</dbReference>
<evidence type="ECO:0000256" key="2">
    <source>
        <dbReference type="ARBA" id="ARBA00010581"/>
    </source>
</evidence>
<dbReference type="PANTHER" id="PTHR11403:SF6">
    <property type="entry name" value="NITRIC OXIDE REDUCTASE SUBUNIT E"/>
    <property type="match status" value="1"/>
</dbReference>
<feature type="transmembrane region" description="Helical" evidence="7">
    <location>
        <begin position="20"/>
        <end position="43"/>
    </location>
</feature>
<name>A0A4R6FY66_9SPHN</name>
<evidence type="ECO:0000259" key="8">
    <source>
        <dbReference type="PROSITE" id="PS50253"/>
    </source>
</evidence>
<gene>
    <name evidence="9" type="ORF">EV664_101469</name>
</gene>
<dbReference type="PANTHER" id="PTHR11403">
    <property type="entry name" value="CYTOCHROME C OXIDASE SUBUNIT III"/>
    <property type="match status" value="1"/>
</dbReference>
<comment type="caution">
    <text evidence="9">The sequence shown here is derived from an EMBL/GenBank/DDBJ whole genome shotgun (WGS) entry which is preliminary data.</text>
</comment>
<accession>A0A4R6FY66</accession>
<evidence type="ECO:0000256" key="4">
    <source>
        <dbReference type="ARBA" id="ARBA00022989"/>
    </source>
</evidence>
<comment type="subcellular location">
    <subcellularLocation>
        <location evidence="6">Cell membrane</location>
        <topology evidence="6">Multi-pass membrane protein</topology>
    </subcellularLocation>
    <subcellularLocation>
        <location evidence="1">Membrane</location>
        <topology evidence="1">Multi-pass membrane protein</topology>
    </subcellularLocation>
</comment>